<reference evidence="1 2" key="1">
    <citation type="journal article" date="2021" name="Sci. Rep.">
        <title>Phenotypic and genomic hallmarks of a novel, potentially pathogenic rapidly growing Mycobacterium species related to the Mycobacterium fortuitum complex.</title>
        <authorList>
            <person name="Gharbi R."/>
            <person name="Khanna V."/>
            <person name="Frigui W."/>
            <person name="Mhenni B."/>
            <person name="Brosch R."/>
            <person name="Mardassi H."/>
        </authorList>
    </citation>
    <scope>NUCLEOTIDE SEQUENCE [LARGE SCALE GENOMIC DNA]</scope>
    <source>
        <strain evidence="1 2">TNTM28</strain>
    </source>
</reference>
<evidence type="ECO:0000313" key="2">
    <source>
        <dbReference type="Proteomes" id="UP000812982"/>
    </source>
</evidence>
<organism evidence="1 2">
    <name type="scientific">[Mycobacterium] fortunisiensis</name>
    <dbReference type="NCBI Taxonomy" id="2600579"/>
    <lineage>
        <taxon>Bacteria</taxon>
        <taxon>Bacillati</taxon>
        <taxon>Actinomycetota</taxon>
        <taxon>Actinomycetes</taxon>
        <taxon>Mycobacteriales</taxon>
        <taxon>Mycobacteriaceae</taxon>
        <taxon>Mycolicibacterium</taxon>
    </lineage>
</organism>
<sequence>MSMPTHYDRRGAQAARSAVLNSRNRFWKRADIDAPDSTTQHLLADLVQHGELRHIRKGLYWRGTKTPLGMAPPSPAALAAQLTGQPGIGPAGLSAANALRLSTQIPRWAEYAVPARPPTDAGTLRFVNRAARRGRADYALSQTEVAALEVLDGWDRVIETGPQEAMSRLQELISSGGIDASRLAGASETEPASARARLRHLLTQAGLVELAEKVPAADPRTEARALAGLAA</sequence>
<keyword evidence="2" id="KW-1185">Reference proteome</keyword>
<dbReference type="EMBL" id="VOMB01000009">
    <property type="protein sequence ID" value="MBU9763537.1"/>
    <property type="molecule type" value="Genomic_DNA"/>
</dbReference>
<evidence type="ECO:0000313" key="1">
    <source>
        <dbReference type="EMBL" id="MBU9763537.1"/>
    </source>
</evidence>
<evidence type="ECO:0008006" key="3">
    <source>
        <dbReference type="Google" id="ProtNLM"/>
    </source>
</evidence>
<comment type="caution">
    <text evidence="1">The sequence shown here is derived from an EMBL/GenBank/DDBJ whole genome shotgun (WGS) entry which is preliminary data.</text>
</comment>
<protein>
    <recommendedName>
        <fullName evidence="3">Transcriptional regulator, AbiEi antitoxin, Type IV TA system</fullName>
    </recommendedName>
</protein>
<name>A0ABS6KIY8_9MYCO</name>
<accession>A0ABS6KIY8</accession>
<proteinExistence type="predicted"/>
<dbReference type="Proteomes" id="UP000812982">
    <property type="component" value="Unassembled WGS sequence"/>
</dbReference>
<gene>
    <name evidence="1" type="ORF">FR943_06735</name>
</gene>